<evidence type="ECO:0000256" key="1">
    <source>
        <dbReference type="SAM" id="SignalP"/>
    </source>
</evidence>
<dbReference type="Gene3D" id="1.25.40.10">
    <property type="entry name" value="Tetratricopeptide repeat domain"/>
    <property type="match status" value="3"/>
</dbReference>
<reference evidence="2 3" key="1">
    <citation type="submission" date="2020-08" db="EMBL/GenBank/DDBJ databases">
        <title>Genomic Encyclopedia of Type Strains, Phase IV (KMG-IV): sequencing the most valuable type-strain genomes for metagenomic binning, comparative biology and taxonomic classification.</title>
        <authorList>
            <person name="Goeker M."/>
        </authorList>
    </citation>
    <scope>NUCLEOTIDE SEQUENCE [LARGE SCALE GENOMIC DNA]</scope>
    <source>
        <strain evidence="2 3">YC6886</strain>
    </source>
</reference>
<dbReference type="SUPFAM" id="SSF81901">
    <property type="entry name" value="HCP-like"/>
    <property type="match status" value="3"/>
</dbReference>
<dbReference type="RefSeq" id="WP_184021036.1">
    <property type="nucleotide sequence ID" value="NZ_JACHFD010000023.1"/>
</dbReference>
<evidence type="ECO:0000313" key="2">
    <source>
        <dbReference type="EMBL" id="MBB5353298.1"/>
    </source>
</evidence>
<dbReference type="Proteomes" id="UP000557717">
    <property type="component" value="Unassembled WGS sequence"/>
</dbReference>
<sequence>MTPRTALSLAFALASAAALAAETPATEEAATDNPVTQAIADFRNGNHEAAIASARKLAEQENPDALFILGFASETGQGLPVSRADALAFYARAAQAGHHESGYRRALILLNSSDEAERQAGLSELESAAKEDPGTAGRILGEAYLRGSIGGQPDFAKTVEWWTRSAESGDAPADLLLARLYSGEFGFPDKVNPDTALTFIRAAAEKGNAAAFLPLGSRLLGSPDEKVRAEGLQWVQKAIDQGQTFGHYVLGEYQEKQLHDAATAASHYRTGAEAGQPDSMVALARLLLTGQGIAPNETEGMTWLKKAAEAGNPTAHLELAGRLGATEKPDQLAIYRHLLAASKANLPLAQNELGLLYLSEALGSPDPLAAAAWLTRAADAGLASAQNNLAALFERGVGVDKNLEKAAQLYTQAAGQGHAQATTGLARLHALGLGVPLDLARAWTLAQFAVDRGDEAATPLFKEIDQRISDEQRHAAKADYDRLRASATSKD</sequence>
<dbReference type="SMART" id="SM00671">
    <property type="entry name" value="SEL1"/>
    <property type="match status" value="8"/>
</dbReference>
<dbReference type="PANTHER" id="PTHR11102:SF160">
    <property type="entry name" value="ERAD-ASSOCIATED E3 UBIQUITIN-PROTEIN LIGASE COMPONENT HRD3"/>
    <property type="match status" value="1"/>
</dbReference>
<dbReference type="InterPro" id="IPR050767">
    <property type="entry name" value="Sel1_AlgK"/>
</dbReference>
<feature type="signal peptide" evidence="1">
    <location>
        <begin position="1"/>
        <end position="20"/>
    </location>
</feature>
<dbReference type="PANTHER" id="PTHR11102">
    <property type="entry name" value="SEL-1-LIKE PROTEIN"/>
    <property type="match status" value="1"/>
</dbReference>
<dbReference type="InterPro" id="IPR011990">
    <property type="entry name" value="TPR-like_helical_dom_sf"/>
</dbReference>
<evidence type="ECO:0008006" key="4">
    <source>
        <dbReference type="Google" id="ProtNLM"/>
    </source>
</evidence>
<dbReference type="AlphaFoldDB" id="A0A840VF95"/>
<proteinExistence type="predicted"/>
<gene>
    <name evidence="2" type="ORF">HNR46_003553</name>
</gene>
<comment type="caution">
    <text evidence="2">The sequence shown here is derived from an EMBL/GenBank/DDBJ whole genome shotgun (WGS) entry which is preliminary data.</text>
</comment>
<keyword evidence="3" id="KW-1185">Reference proteome</keyword>
<keyword evidence="1" id="KW-0732">Signal</keyword>
<feature type="chain" id="PRO_5032507951" description="Sel1 repeat family protein" evidence="1">
    <location>
        <begin position="21"/>
        <end position="491"/>
    </location>
</feature>
<evidence type="ECO:0000313" key="3">
    <source>
        <dbReference type="Proteomes" id="UP000557717"/>
    </source>
</evidence>
<dbReference type="InterPro" id="IPR006597">
    <property type="entry name" value="Sel1-like"/>
</dbReference>
<name>A0A840VF95_9BACT</name>
<dbReference type="EMBL" id="JACHFD010000023">
    <property type="protein sequence ID" value="MBB5353298.1"/>
    <property type="molecule type" value="Genomic_DNA"/>
</dbReference>
<protein>
    <recommendedName>
        <fullName evidence="4">Sel1 repeat family protein</fullName>
    </recommendedName>
</protein>
<dbReference type="Pfam" id="PF08238">
    <property type="entry name" value="Sel1"/>
    <property type="match status" value="8"/>
</dbReference>
<accession>A0A840VF95</accession>
<organism evidence="2 3">
    <name type="scientific">Haloferula luteola</name>
    <dbReference type="NCBI Taxonomy" id="595692"/>
    <lineage>
        <taxon>Bacteria</taxon>
        <taxon>Pseudomonadati</taxon>
        <taxon>Verrucomicrobiota</taxon>
        <taxon>Verrucomicrobiia</taxon>
        <taxon>Verrucomicrobiales</taxon>
        <taxon>Verrucomicrobiaceae</taxon>
        <taxon>Haloferula</taxon>
    </lineage>
</organism>